<evidence type="ECO:0000313" key="3">
    <source>
        <dbReference type="Proteomes" id="UP001234989"/>
    </source>
</evidence>
<dbReference type="EMBL" id="CP133613">
    <property type="protein sequence ID" value="WMV13761.1"/>
    <property type="molecule type" value="Genomic_DNA"/>
</dbReference>
<protein>
    <submittedName>
        <fullName evidence="2">Uncharacterized protein</fullName>
    </submittedName>
</protein>
<feature type="compositionally biased region" description="Low complexity" evidence="1">
    <location>
        <begin position="90"/>
        <end position="101"/>
    </location>
</feature>
<gene>
    <name evidence="2" type="ORF">MTR67_007146</name>
</gene>
<dbReference type="AlphaFoldDB" id="A0AAF0TCH1"/>
<evidence type="ECO:0000256" key="1">
    <source>
        <dbReference type="SAM" id="MobiDB-lite"/>
    </source>
</evidence>
<reference evidence="2" key="1">
    <citation type="submission" date="2023-08" db="EMBL/GenBank/DDBJ databases">
        <title>A de novo genome assembly of Solanum verrucosum Schlechtendal, a Mexican diploid species geographically isolated from the other diploid A-genome species in potato relatives.</title>
        <authorList>
            <person name="Hosaka K."/>
        </authorList>
    </citation>
    <scope>NUCLEOTIDE SEQUENCE</scope>
    <source>
        <tissue evidence="2">Young leaves</tissue>
    </source>
</reference>
<accession>A0AAF0TCH1</accession>
<proteinExistence type="predicted"/>
<feature type="region of interest" description="Disordered" evidence="1">
    <location>
        <begin position="82"/>
        <end position="127"/>
    </location>
</feature>
<feature type="region of interest" description="Disordered" evidence="1">
    <location>
        <begin position="1"/>
        <end position="30"/>
    </location>
</feature>
<evidence type="ECO:0000313" key="2">
    <source>
        <dbReference type="EMBL" id="WMV13761.1"/>
    </source>
</evidence>
<name>A0AAF0TCH1_SOLVR</name>
<dbReference type="Proteomes" id="UP001234989">
    <property type="component" value="Chromosome 2"/>
</dbReference>
<organism evidence="2 3">
    <name type="scientific">Solanum verrucosum</name>
    <dbReference type="NCBI Taxonomy" id="315347"/>
    <lineage>
        <taxon>Eukaryota</taxon>
        <taxon>Viridiplantae</taxon>
        <taxon>Streptophyta</taxon>
        <taxon>Embryophyta</taxon>
        <taxon>Tracheophyta</taxon>
        <taxon>Spermatophyta</taxon>
        <taxon>Magnoliopsida</taxon>
        <taxon>eudicotyledons</taxon>
        <taxon>Gunneridae</taxon>
        <taxon>Pentapetalae</taxon>
        <taxon>asterids</taxon>
        <taxon>lamiids</taxon>
        <taxon>Solanales</taxon>
        <taxon>Solanaceae</taxon>
        <taxon>Solanoideae</taxon>
        <taxon>Solaneae</taxon>
        <taxon>Solanum</taxon>
    </lineage>
</organism>
<keyword evidence="3" id="KW-1185">Reference proteome</keyword>
<sequence length="127" mass="13732">MSSCGDSDRSHEHLGVSQTNRAKKKKSRRFIDHEAVPGAISSAPEHISHDNHLFVVPFGTAIHRARPLATVRCYGRTPPLTQRFVHPGVSPSSTTTPTATPNDETPALAPGQKDRLGRIMIESDGSS</sequence>
<feature type="compositionally biased region" description="Basic and acidic residues" evidence="1">
    <location>
        <begin position="1"/>
        <end position="14"/>
    </location>
</feature>